<feature type="transmembrane region" description="Helical" evidence="6">
    <location>
        <begin position="51"/>
        <end position="72"/>
    </location>
</feature>
<dbReference type="Proteomes" id="UP000051580">
    <property type="component" value="Unassembled WGS sequence"/>
</dbReference>
<dbReference type="STRING" id="1423753.FD28_GL002491"/>
<protein>
    <submittedName>
        <fullName evidence="7">Cell division membrane protein</fullName>
    </submittedName>
</protein>
<evidence type="ECO:0000256" key="4">
    <source>
        <dbReference type="ARBA" id="ARBA00022989"/>
    </source>
</evidence>
<reference evidence="7 8" key="1">
    <citation type="journal article" date="2015" name="Genome Announc.">
        <title>Expanding the biotechnology potential of lactobacilli through comparative genomics of 213 strains and associated genera.</title>
        <authorList>
            <person name="Sun Z."/>
            <person name="Harris H.M."/>
            <person name="McCann A."/>
            <person name="Guo C."/>
            <person name="Argimon S."/>
            <person name="Zhang W."/>
            <person name="Yang X."/>
            <person name="Jeffery I.B."/>
            <person name="Cooney J.C."/>
            <person name="Kagawa T.F."/>
            <person name="Liu W."/>
            <person name="Song Y."/>
            <person name="Salvetti E."/>
            <person name="Wrobel A."/>
            <person name="Rasinkangas P."/>
            <person name="Parkhill J."/>
            <person name="Rea M.C."/>
            <person name="O'Sullivan O."/>
            <person name="Ritari J."/>
            <person name="Douillard F.P."/>
            <person name="Paul Ross R."/>
            <person name="Yang R."/>
            <person name="Briner A.E."/>
            <person name="Felis G.E."/>
            <person name="de Vos W.M."/>
            <person name="Barrangou R."/>
            <person name="Klaenhammer T.R."/>
            <person name="Caufield P.W."/>
            <person name="Cui Y."/>
            <person name="Zhang H."/>
            <person name="O'Toole P.W."/>
        </authorList>
    </citation>
    <scope>NUCLEOTIDE SEQUENCE [LARGE SCALE GENOMIC DNA]</scope>
    <source>
        <strain evidence="7 8">DSM 16381</strain>
    </source>
</reference>
<keyword evidence="8" id="KW-1185">Reference proteome</keyword>
<keyword evidence="7" id="KW-0131">Cell cycle</keyword>
<gene>
    <name evidence="7" type="ORF">FD28_GL002491</name>
</gene>
<dbReference type="RefSeq" id="WP_057733272.1">
    <property type="nucleotide sequence ID" value="NZ_AZFS01000046.1"/>
</dbReference>
<comment type="caution">
    <text evidence="7">The sequence shown here is derived from an EMBL/GenBank/DDBJ whole genome shotgun (WGS) entry which is preliminary data.</text>
</comment>
<dbReference type="PATRIC" id="fig|1423753.3.peg.2613"/>
<feature type="transmembrane region" description="Helical" evidence="6">
    <location>
        <begin position="200"/>
        <end position="219"/>
    </location>
</feature>
<feature type="transmembrane region" description="Helical" evidence="6">
    <location>
        <begin position="327"/>
        <end position="345"/>
    </location>
</feature>
<keyword evidence="5 6" id="KW-0472">Membrane</keyword>
<evidence type="ECO:0000256" key="3">
    <source>
        <dbReference type="ARBA" id="ARBA00022960"/>
    </source>
</evidence>
<organism evidence="7 8">
    <name type="scientific">Levilactobacillus hammesii DSM 16381</name>
    <dbReference type="NCBI Taxonomy" id="1423753"/>
    <lineage>
        <taxon>Bacteria</taxon>
        <taxon>Bacillati</taxon>
        <taxon>Bacillota</taxon>
        <taxon>Bacilli</taxon>
        <taxon>Lactobacillales</taxon>
        <taxon>Lactobacillaceae</taxon>
        <taxon>Levilactobacillus</taxon>
    </lineage>
</organism>
<dbReference type="GO" id="GO:0051301">
    <property type="term" value="P:cell division"/>
    <property type="evidence" value="ECO:0007669"/>
    <property type="project" value="UniProtKB-KW"/>
</dbReference>
<keyword evidence="7" id="KW-0132">Cell division</keyword>
<dbReference type="InterPro" id="IPR018365">
    <property type="entry name" value="Cell_cycle_FtsW-rel_CS"/>
</dbReference>
<dbReference type="PROSITE" id="PS00428">
    <property type="entry name" value="FTSW_RODA_SPOVE"/>
    <property type="match status" value="1"/>
</dbReference>
<dbReference type="GO" id="GO:0015648">
    <property type="term" value="F:lipid-linked peptidoglycan transporter activity"/>
    <property type="evidence" value="ECO:0007669"/>
    <property type="project" value="TreeGrafter"/>
</dbReference>
<dbReference type="GO" id="GO:0005886">
    <property type="term" value="C:plasma membrane"/>
    <property type="evidence" value="ECO:0007669"/>
    <property type="project" value="TreeGrafter"/>
</dbReference>
<feature type="transmembrane region" description="Helical" evidence="6">
    <location>
        <begin position="18"/>
        <end position="39"/>
    </location>
</feature>
<feature type="transmembrane region" description="Helical" evidence="6">
    <location>
        <begin position="154"/>
        <end position="171"/>
    </location>
</feature>
<sequence length="401" mass="44205">MAKNATEQRTDADSRIDWGIIFCVLMLALIGLASIYVAATHDSSATSITSAVVSQLAWYVIGSVAIIIIMQFDSEQLWKVAPLLYGLGIFLLAAVLIFYSRAYYVNTGARSWFAIGSLTFQPSEVMKPAFILMLARVVTEHNNMNPMHTMRTDWVLIGKLILWTLPVAVLLKLQNDFGTMLVFFAIVGGVLLVSGITWKIIAPAFAIVGGVGGTALALVTTDAGRKILEKIGFQAYQFSRVDTWLHPSQDTSNNGYQLWQSMKAIGSGGIFGTGFNVSHVYVPVRESDMIFSVIGENFGFIGGCVLIFLYFLLIYQMIRVTFDTKNVFYAYISTGVIMMILFHVFENVGMSIGLLPLTGIPLPFVSQGGSALIGNLIGIGLIMSMRYHYKSYMFSRNDVFK</sequence>
<dbReference type="EMBL" id="AZFS01000046">
    <property type="protein sequence ID" value="KRL95522.1"/>
    <property type="molecule type" value="Genomic_DNA"/>
</dbReference>
<dbReference type="GO" id="GO:0008360">
    <property type="term" value="P:regulation of cell shape"/>
    <property type="evidence" value="ECO:0007669"/>
    <property type="project" value="UniProtKB-KW"/>
</dbReference>
<evidence type="ECO:0000256" key="1">
    <source>
        <dbReference type="ARBA" id="ARBA00004141"/>
    </source>
</evidence>
<dbReference type="PANTHER" id="PTHR30474">
    <property type="entry name" value="CELL CYCLE PROTEIN"/>
    <property type="match status" value="1"/>
</dbReference>
<dbReference type="InterPro" id="IPR001182">
    <property type="entry name" value="FtsW/RodA"/>
</dbReference>
<feature type="transmembrane region" description="Helical" evidence="6">
    <location>
        <begin position="365"/>
        <end position="387"/>
    </location>
</feature>
<name>A0A0R1UX85_9LACO</name>
<keyword evidence="3" id="KW-0133">Cell shape</keyword>
<feature type="transmembrane region" description="Helical" evidence="6">
    <location>
        <begin position="84"/>
        <end position="104"/>
    </location>
</feature>
<evidence type="ECO:0000313" key="7">
    <source>
        <dbReference type="EMBL" id="KRL95522.1"/>
    </source>
</evidence>
<evidence type="ECO:0000313" key="8">
    <source>
        <dbReference type="Proteomes" id="UP000051580"/>
    </source>
</evidence>
<keyword evidence="2 6" id="KW-0812">Transmembrane</keyword>
<evidence type="ECO:0000256" key="2">
    <source>
        <dbReference type="ARBA" id="ARBA00022692"/>
    </source>
</evidence>
<dbReference type="OrthoDB" id="9768187at2"/>
<feature type="transmembrane region" description="Helical" evidence="6">
    <location>
        <begin position="177"/>
        <end position="193"/>
    </location>
</feature>
<accession>A0A0R1UX85</accession>
<dbReference type="PANTHER" id="PTHR30474:SF1">
    <property type="entry name" value="PEPTIDOGLYCAN GLYCOSYLTRANSFERASE MRDB"/>
    <property type="match status" value="1"/>
</dbReference>
<feature type="transmembrane region" description="Helical" evidence="6">
    <location>
        <begin position="289"/>
        <end position="315"/>
    </location>
</feature>
<proteinExistence type="predicted"/>
<dbReference type="GO" id="GO:0032153">
    <property type="term" value="C:cell division site"/>
    <property type="evidence" value="ECO:0007669"/>
    <property type="project" value="TreeGrafter"/>
</dbReference>
<evidence type="ECO:0000256" key="5">
    <source>
        <dbReference type="ARBA" id="ARBA00023136"/>
    </source>
</evidence>
<dbReference type="AlphaFoldDB" id="A0A0R1UX85"/>
<dbReference type="Pfam" id="PF01098">
    <property type="entry name" value="FTSW_RODA_SPOVE"/>
    <property type="match status" value="1"/>
</dbReference>
<evidence type="ECO:0000256" key="6">
    <source>
        <dbReference type="SAM" id="Phobius"/>
    </source>
</evidence>
<keyword evidence="4 6" id="KW-1133">Transmembrane helix</keyword>
<comment type="subcellular location">
    <subcellularLocation>
        <location evidence="1">Membrane</location>
        <topology evidence="1">Multi-pass membrane protein</topology>
    </subcellularLocation>
</comment>